<keyword evidence="4" id="KW-1185">Reference proteome</keyword>
<organism evidence="3 4">
    <name type="scientific">Arthrobacter psychrolactophilus</name>
    <dbReference type="NCBI Taxonomy" id="92442"/>
    <lineage>
        <taxon>Bacteria</taxon>
        <taxon>Bacillati</taxon>
        <taxon>Actinomycetota</taxon>
        <taxon>Actinomycetes</taxon>
        <taxon>Micrococcales</taxon>
        <taxon>Micrococcaceae</taxon>
        <taxon>Arthrobacter</taxon>
    </lineage>
</organism>
<feature type="transmembrane region" description="Helical" evidence="2">
    <location>
        <begin position="96"/>
        <end position="118"/>
    </location>
</feature>
<evidence type="ECO:0000256" key="2">
    <source>
        <dbReference type="SAM" id="Phobius"/>
    </source>
</evidence>
<keyword evidence="2" id="KW-0472">Membrane</keyword>
<dbReference type="InterPro" id="IPR036779">
    <property type="entry name" value="LysM_dom_sf"/>
</dbReference>
<feature type="compositionally biased region" description="Polar residues" evidence="1">
    <location>
        <begin position="186"/>
        <end position="195"/>
    </location>
</feature>
<evidence type="ECO:0000313" key="3">
    <source>
        <dbReference type="EMBL" id="PYI39840.1"/>
    </source>
</evidence>
<feature type="region of interest" description="Disordered" evidence="1">
    <location>
        <begin position="177"/>
        <end position="198"/>
    </location>
</feature>
<accession>A0A2V5J9D3</accession>
<feature type="compositionally biased region" description="Low complexity" evidence="1">
    <location>
        <begin position="133"/>
        <end position="147"/>
    </location>
</feature>
<dbReference type="CDD" id="cd00118">
    <property type="entry name" value="LysM"/>
    <property type="match status" value="1"/>
</dbReference>
<comment type="caution">
    <text evidence="3">The sequence shown here is derived from an EMBL/GenBank/DDBJ whole genome shotgun (WGS) entry which is preliminary data.</text>
</comment>
<feature type="transmembrane region" description="Helical" evidence="2">
    <location>
        <begin position="6"/>
        <end position="30"/>
    </location>
</feature>
<keyword evidence="2" id="KW-1133">Transmembrane helix</keyword>
<keyword evidence="2" id="KW-0812">Transmembrane</keyword>
<protein>
    <recommendedName>
        <fullName evidence="5">LysM domain-containing protein</fullName>
    </recommendedName>
</protein>
<proteinExistence type="predicted"/>
<gene>
    <name evidence="3" type="ORF">CVS30_04055</name>
</gene>
<evidence type="ECO:0000313" key="4">
    <source>
        <dbReference type="Proteomes" id="UP000247980"/>
    </source>
</evidence>
<dbReference type="Gene3D" id="3.10.350.10">
    <property type="entry name" value="LysM domain"/>
    <property type="match status" value="1"/>
</dbReference>
<feature type="region of interest" description="Disordered" evidence="1">
    <location>
        <begin position="119"/>
        <end position="147"/>
    </location>
</feature>
<reference evidence="3 4" key="1">
    <citation type="submission" date="2018-05" db="EMBL/GenBank/DDBJ databases">
        <title>Genetic diversity of glacier-inhabiting Cryobacterium bacteria in China and description of Cryobacterium mengkeensis sp. nov. and Arthrobacter glacialis sp. nov.</title>
        <authorList>
            <person name="Liu Q."/>
            <person name="Xin Y.-H."/>
        </authorList>
    </citation>
    <scope>NUCLEOTIDE SEQUENCE [LARGE SCALE GENOMIC DNA]</scope>
    <source>
        <strain evidence="3 4">B7</strain>
    </source>
</reference>
<dbReference type="OrthoDB" id="3210682at2"/>
<dbReference type="RefSeq" id="WP_110484013.1">
    <property type="nucleotide sequence ID" value="NZ_QJVC01000002.1"/>
</dbReference>
<dbReference type="InterPro" id="IPR018392">
    <property type="entry name" value="LysM"/>
</dbReference>
<feature type="transmembrane region" description="Helical" evidence="2">
    <location>
        <begin position="51"/>
        <end position="76"/>
    </location>
</feature>
<evidence type="ECO:0000256" key="1">
    <source>
        <dbReference type="SAM" id="MobiDB-lite"/>
    </source>
</evidence>
<dbReference type="EMBL" id="QJVC01000002">
    <property type="protein sequence ID" value="PYI39840.1"/>
    <property type="molecule type" value="Genomic_DNA"/>
</dbReference>
<dbReference type="Proteomes" id="UP000247980">
    <property type="component" value="Unassembled WGS sequence"/>
</dbReference>
<name>A0A2V5J9D3_9MICC</name>
<evidence type="ECO:0008006" key="5">
    <source>
        <dbReference type="Google" id="ProtNLM"/>
    </source>
</evidence>
<sequence>MKRQLYADLAMTGALLLLAGSLVFSGFSLLRMRWSSIESGRLLDLPELMGVGSAGAGLALLCWWLTALICALISPLAQHLGIPRLAAFTNAYSPAFMRRIVIAVVGINLLAAPLATAAPSDGSDPRWQPGTVATTPAPSSPAATNTLPSVDVVPVEPAWVPRTAATDPALLARPPARAERLPSDAPQEQSQNPATETDVVVQQGDSLWSIVAAALGPFSNDVDVALAWPRWYSANREAIGPDPNIIFPGQILHAPTAP</sequence>
<dbReference type="AlphaFoldDB" id="A0A2V5J9D3"/>